<proteinExistence type="predicted"/>
<keyword evidence="2" id="KW-1185">Reference proteome</keyword>
<dbReference type="EMBL" id="CM056809">
    <property type="protein sequence ID" value="KAJ8650648.1"/>
    <property type="molecule type" value="Genomic_DNA"/>
</dbReference>
<name>A0ACC2MYE7_PERAE</name>
<gene>
    <name evidence="1" type="ORF">MRB53_003671</name>
</gene>
<dbReference type="Proteomes" id="UP001234297">
    <property type="component" value="Chromosome 1"/>
</dbReference>
<evidence type="ECO:0000313" key="2">
    <source>
        <dbReference type="Proteomes" id="UP001234297"/>
    </source>
</evidence>
<sequence>MSQAQTVLGKVRAPMVAAFSSRGPNPIVPEILKPDIVAPGLNILAAWPADKAPTFFESDPRRVRFNFLSGTSMSCPHIAGIAALLRKVHPSWSPSAIRSALMTTATQIDRDHLPIVDNFDMERPATPLDFGAGHVHPKMANDPGPVYDVHIQDYINFLCTFNCTESQLRSIIKGPFSCSKLEGGPGALNYPSFSVVFDYKAVITVKPQRLIFNKMYDKQNFSVEFLGFNTTSTGNSTSSNDTAFGYVIWESDSHTVKTPVVLAWTYIEAPGKE</sequence>
<comment type="caution">
    <text evidence="1">The sequence shown here is derived from an EMBL/GenBank/DDBJ whole genome shotgun (WGS) entry which is preliminary data.</text>
</comment>
<organism evidence="1 2">
    <name type="scientific">Persea americana</name>
    <name type="common">Avocado</name>
    <dbReference type="NCBI Taxonomy" id="3435"/>
    <lineage>
        <taxon>Eukaryota</taxon>
        <taxon>Viridiplantae</taxon>
        <taxon>Streptophyta</taxon>
        <taxon>Embryophyta</taxon>
        <taxon>Tracheophyta</taxon>
        <taxon>Spermatophyta</taxon>
        <taxon>Magnoliopsida</taxon>
        <taxon>Magnoliidae</taxon>
        <taxon>Laurales</taxon>
        <taxon>Lauraceae</taxon>
        <taxon>Persea</taxon>
    </lineage>
</organism>
<accession>A0ACC2MYE7</accession>
<evidence type="ECO:0000313" key="1">
    <source>
        <dbReference type="EMBL" id="KAJ8650648.1"/>
    </source>
</evidence>
<protein>
    <submittedName>
        <fullName evidence="1">Uncharacterized protein</fullName>
    </submittedName>
</protein>
<reference evidence="1 2" key="1">
    <citation type="journal article" date="2022" name="Hortic Res">
        <title>A haplotype resolved chromosomal level avocado genome allows analysis of novel avocado genes.</title>
        <authorList>
            <person name="Nath O."/>
            <person name="Fletcher S.J."/>
            <person name="Hayward A."/>
            <person name="Shaw L.M."/>
            <person name="Masouleh A.K."/>
            <person name="Furtado A."/>
            <person name="Henry R.J."/>
            <person name="Mitter N."/>
        </authorList>
    </citation>
    <scope>NUCLEOTIDE SEQUENCE [LARGE SCALE GENOMIC DNA]</scope>
    <source>
        <strain evidence="2">cv. Hass</strain>
    </source>
</reference>